<evidence type="ECO:0000313" key="3">
    <source>
        <dbReference type="Proteomes" id="UP000029781"/>
    </source>
</evidence>
<organism evidence="2 3">
    <name type="scientific">Cafeteria roenbergensis virus (strain BV-PW1)</name>
    <name type="common">CroV</name>
    <dbReference type="NCBI Taxonomy" id="693272"/>
    <lineage>
        <taxon>Viruses</taxon>
        <taxon>Varidnaviria</taxon>
        <taxon>Bamfordvirae</taxon>
        <taxon>Nucleocytoviricota</taxon>
        <taxon>Megaviricetes</taxon>
        <taxon>Imitervirales</taxon>
        <taxon>Mimiviridae</taxon>
        <taxon>Aliimimivirinae</taxon>
        <taxon>Rheavirus</taxon>
        <taxon>Rheavirus sinusmexicani</taxon>
    </lineage>
</organism>
<dbReference type="OrthoDB" id="22262at10239"/>
<dbReference type="PANTHER" id="PTHR13355">
    <property type="entry name" value="GLUCOSAMINE 6-PHOSPHATE N-ACETYLTRANSFERASE"/>
    <property type="match status" value="1"/>
</dbReference>
<dbReference type="GO" id="GO:0004343">
    <property type="term" value="F:glucosamine 6-phosphate N-acetyltransferase activity"/>
    <property type="evidence" value="ECO:0007669"/>
    <property type="project" value="TreeGrafter"/>
</dbReference>
<sequence>MIILELNKTVDLNQYLKLISQLKETNITIDKLKLILNNLPNNHKIYIALINNMIVGSITFILEQKIIHNGKFVLHIEDLIVSKEVRGCGIASKLLDYSKNYAKNNNCYKIILDCDNKIKNFYKKNNFKEKNIQMSLYL</sequence>
<dbReference type="Gene3D" id="3.40.630.30">
    <property type="match status" value="1"/>
</dbReference>
<dbReference type="GeneID" id="9887795"/>
<dbReference type="RefSeq" id="YP_003970025.1">
    <property type="nucleotide sequence ID" value="NC_014637.1"/>
</dbReference>
<feature type="domain" description="N-acetyltransferase" evidence="1">
    <location>
        <begin position="1"/>
        <end position="138"/>
    </location>
</feature>
<dbReference type="PROSITE" id="PS51186">
    <property type="entry name" value="GNAT"/>
    <property type="match status" value="1"/>
</dbReference>
<dbReference type="InterPro" id="IPR016181">
    <property type="entry name" value="Acyl_CoA_acyltransferase"/>
</dbReference>
<accession>E3T5G3</accession>
<keyword evidence="3" id="KW-1185">Reference proteome</keyword>
<dbReference type="Proteomes" id="UP000029781">
    <property type="component" value="Segment"/>
</dbReference>
<evidence type="ECO:0000259" key="1">
    <source>
        <dbReference type="PROSITE" id="PS51186"/>
    </source>
</evidence>
<dbReference type="InterPro" id="IPR039143">
    <property type="entry name" value="GNPNAT1-like"/>
</dbReference>
<proteinExistence type="predicted"/>
<dbReference type="SUPFAM" id="SSF55729">
    <property type="entry name" value="Acyl-CoA N-acyltransferases (Nat)"/>
    <property type="match status" value="1"/>
</dbReference>
<dbReference type="Pfam" id="PF00583">
    <property type="entry name" value="Acetyltransf_1"/>
    <property type="match status" value="1"/>
</dbReference>
<dbReference type="CDD" id="cd04301">
    <property type="entry name" value="NAT_SF"/>
    <property type="match status" value="1"/>
</dbReference>
<dbReference type="KEGG" id="vg:9887795"/>
<gene>
    <name evidence="2" type="ORF">crov392</name>
</gene>
<evidence type="ECO:0000313" key="2">
    <source>
        <dbReference type="EMBL" id="ADO67426.1"/>
    </source>
</evidence>
<protein>
    <submittedName>
        <fullName evidence="2">Putative N-acetyltransferase</fullName>
    </submittedName>
</protein>
<dbReference type="EMBL" id="GU244497">
    <property type="protein sequence ID" value="ADO67426.1"/>
    <property type="molecule type" value="Genomic_DNA"/>
</dbReference>
<organismHost>
    <name type="scientific">Cafeteria roenbergensis</name>
    <name type="common">Marine flagellate</name>
    <dbReference type="NCBI Taxonomy" id="33653"/>
</organismHost>
<name>E3T5G3_CROVB</name>
<reference evidence="2 3" key="1">
    <citation type="journal article" date="2010" name="Proc. Natl. Acad. Sci. U.S.A.">
        <title>Giant virus with a remarkable complement of genes infects marine zooplankton.</title>
        <authorList>
            <person name="Fischer M.G."/>
            <person name="Allen M.J."/>
            <person name="Wilson W.H."/>
            <person name="Suttle C.A."/>
        </authorList>
    </citation>
    <scope>NUCLEOTIDE SEQUENCE [LARGE SCALE GENOMIC DNA]</scope>
    <source>
        <strain evidence="2 3">BV-PW1</strain>
    </source>
</reference>
<dbReference type="InterPro" id="IPR000182">
    <property type="entry name" value="GNAT_dom"/>
</dbReference>
<dbReference type="PANTHER" id="PTHR13355:SF11">
    <property type="entry name" value="GLUCOSAMINE 6-PHOSPHATE N-ACETYLTRANSFERASE"/>
    <property type="match status" value="1"/>
</dbReference>